<dbReference type="Gene3D" id="3.40.50.150">
    <property type="entry name" value="Vaccinia Virus protein VP39"/>
    <property type="match status" value="1"/>
</dbReference>
<dbReference type="InterPro" id="IPR013216">
    <property type="entry name" value="Methyltransf_11"/>
</dbReference>
<protein>
    <recommendedName>
        <fullName evidence="2">Methyltransferase type 11 domain-containing protein</fullName>
    </recommendedName>
</protein>
<dbReference type="EMBL" id="MFZV01000057">
    <property type="protein sequence ID" value="OGK29809.1"/>
    <property type="molecule type" value="Genomic_DNA"/>
</dbReference>
<keyword evidence="1" id="KW-0472">Membrane</keyword>
<name>A0A1F7HEX4_9BACT</name>
<dbReference type="SUPFAM" id="SSF53335">
    <property type="entry name" value="S-adenosyl-L-methionine-dependent methyltransferases"/>
    <property type="match status" value="1"/>
</dbReference>
<feature type="domain" description="Methyltransferase type 11" evidence="2">
    <location>
        <begin position="53"/>
        <end position="145"/>
    </location>
</feature>
<evidence type="ECO:0000313" key="3">
    <source>
        <dbReference type="EMBL" id="OGK29809.1"/>
    </source>
</evidence>
<accession>A0A1F7HEX4</accession>
<evidence type="ECO:0000259" key="2">
    <source>
        <dbReference type="Pfam" id="PF08241"/>
    </source>
</evidence>
<comment type="caution">
    <text evidence="3">The sequence shown here is derived from an EMBL/GenBank/DDBJ whole genome shotgun (WGS) entry which is preliminary data.</text>
</comment>
<evidence type="ECO:0000256" key="1">
    <source>
        <dbReference type="SAM" id="Phobius"/>
    </source>
</evidence>
<reference evidence="3 4" key="1">
    <citation type="journal article" date="2016" name="Nat. Commun.">
        <title>Thousands of microbial genomes shed light on interconnected biogeochemical processes in an aquifer system.</title>
        <authorList>
            <person name="Anantharaman K."/>
            <person name="Brown C.T."/>
            <person name="Hug L.A."/>
            <person name="Sharon I."/>
            <person name="Castelle C.J."/>
            <person name="Probst A.J."/>
            <person name="Thomas B.C."/>
            <person name="Singh A."/>
            <person name="Wilkins M.J."/>
            <person name="Karaoz U."/>
            <person name="Brodie E.L."/>
            <person name="Williams K.H."/>
            <person name="Hubbard S.S."/>
            <person name="Banfield J.F."/>
        </authorList>
    </citation>
    <scope>NUCLEOTIDE SEQUENCE [LARGE SCALE GENOMIC DNA]</scope>
</reference>
<dbReference type="Proteomes" id="UP000177199">
    <property type="component" value="Unassembled WGS sequence"/>
</dbReference>
<dbReference type="AlphaFoldDB" id="A0A1F7HEX4"/>
<dbReference type="CDD" id="cd02440">
    <property type="entry name" value="AdoMet_MTases"/>
    <property type="match status" value="1"/>
</dbReference>
<dbReference type="InterPro" id="IPR029063">
    <property type="entry name" value="SAM-dependent_MTases_sf"/>
</dbReference>
<gene>
    <name evidence="3" type="ORF">A3F29_01940</name>
</gene>
<feature type="transmembrane region" description="Helical" evidence="1">
    <location>
        <begin position="143"/>
        <end position="160"/>
    </location>
</feature>
<keyword evidence="1" id="KW-0812">Transmembrane</keyword>
<proteinExistence type="predicted"/>
<sequence>MNKPTKARQKIYDRWHKSVYQTNIGSSIKKFELLYNTAIKYLGIDKNSQGRLLDVACGKGLLLRAIREKNKKLDLYGSDISAYAISVAKKVVESKFSIDDGEKLSLSSNMFDYVASLGGIEYYDRPLKGIKEITRVLKKEGRAVIFVPNLMFIGYMWLAWRYGLMPTHGGNNESGKKFYDYNDERFFTYRAWKDMLETGGLRILSVHAYSHIGGTKFANQFFLFLYNTIFHKLIPLHLAYSFIFVCKK</sequence>
<dbReference type="PANTHER" id="PTHR43591:SF24">
    <property type="entry name" value="2-METHOXY-6-POLYPRENYL-1,4-BENZOQUINOL METHYLASE, MITOCHONDRIAL"/>
    <property type="match status" value="1"/>
</dbReference>
<dbReference type="PANTHER" id="PTHR43591">
    <property type="entry name" value="METHYLTRANSFERASE"/>
    <property type="match status" value="1"/>
</dbReference>
<dbReference type="GO" id="GO:0008757">
    <property type="term" value="F:S-adenosylmethionine-dependent methyltransferase activity"/>
    <property type="evidence" value="ECO:0007669"/>
    <property type="project" value="InterPro"/>
</dbReference>
<feature type="transmembrane region" description="Helical" evidence="1">
    <location>
        <begin position="224"/>
        <end position="246"/>
    </location>
</feature>
<keyword evidence="1" id="KW-1133">Transmembrane helix</keyword>
<organism evidence="3 4">
    <name type="scientific">Candidatus Roizmanbacteria bacterium RIFCSPHIGHO2_12_FULL_33_9</name>
    <dbReference type="NCBI Taxonomy" id="1802045"/>
    <lineage>
        <taxon>Bacteria</taxon>
        <taxon>Candidatus Roizmaniibacteriota</taxon>
    </lineage>
</organism>
<evidence type="ECO:0000313" key="4">
    <source>
        <dbReference type="Proteomes" id="UP000177199"/>
    </source>
</evidence>
<dbReference type="Pfam" id="PF08241">
    <property type="entry name" value="Methyltransf_11"/>
    <property type="match status" value="1"/>
</dbReference>